<name>A0A069QHE7_HOYLO</name>
<proteinExistence type="predicted"/>
<accession>A0A069QHE7</accession>
<sequence>MKRKKTKTFGLVLLTYYFGRVGRRCYQPCPLPKDQPLRGSWQNEVLLS</sequence>
<keyword evidence="2" id="KW-1185">Reference proteome</keyword>
<protein>
    <submittedName>
        <fullName evidence="1">Uncharacterized protein</fullName>
    </submittedName>
</protein>
<dbReference type="HOGENOM" id="CLU_3156292_0_0_10"/>
<organism evidence="1 2">
    <name type="scientific">Hoylesella loescheii DSM 19665 = JCM 12249 = ATCC 15930</name>
    <dbReference type="NCBI Taxonomy" id="1122985"/>
    <lineage>
        <taxon>Bacteria</taxon>
        <taxon>Pseudomonadati</taxon>
        <taxon>Bacteroidota</taxon>
        <taxon>Bacteroidia</taxon>
        <taxon>Bacteroidales</taxon>
        <taxon>Prevotellaceae</taxon>
        <taxon>Hoylesella</taxon>
    </lineage>
</organism>
<evidence type="ECO:0000313" key="2">
    <source>
        <dbReference type="Proteomes" id="UP000027442"/>
    </source>
</evidence>
<dbReference type="Proteomes" id="UP000027442">
    <property type="component" value="Unassembled WGS sequence"/>
</dbReference>
<dbReference type="AlphaFoldDB" id="A0A069QHE7"/>
<gene>
    <name evidence="1" type="ORF">HMPREF1991_02500</name>
</gene>
<comment type="caution">
    <text evidence="1">The sequence shown here is derived from an EMBL/GenBank/DDBJ whole genome shotgun (WGS) entry which is preliminary data.</text>
</comment>
<evidence type="ECO:0000313" key="1">
    <source>
        <dbReference type="EMBL" id="KDR51479.1"/>
    </source>
</evidence>
<dbReference type="EMBL" id="JNGW01000106">
    <property type="protein sequence ID" value="KDR51479.1"/>
    <property type="molecule type" value="Genomic_DNA"/>
</dbReference>
<dbReference type="PATRIC" id="fig|1122985.7.peg.2588"/>
<reference evidence="1 2" key="1">
    <citation type="submission" date="2013-08" db="EMBL/GenBank/DDBJ databases">
        <authorList>
            <person name="Weinstock G."/>
            <person name="Sodergren E."/>
            <person name="Wylie T."/>
            <person name="Fulton L."/>
            <person name="Fulton R."/>
            <person name="Fronick C."/>
            <person name="O'Laughlin M."/>
            <person name="Godfrey J."/>
            <person name="Miner T."/>
            <person name="Herter B."/>
            <person name="Appelbaum E."/>
            <person name="Cordes M."/>
            <person name="Lek S."/>
            <person name="Wollam A."/>
            <person name="Pepin K.H."/>
            <person name="Palsikar V.B."/>
            <person name="Mitreva M."/>
            <person name="Wilson R.K."/>
        </authorList>
    </citation>
    <scope>NUCLEOTIDE SEQUENCE [LARGE SCALE GENOMIC DNA]</scope>
    <source>
        <strain evidence="1 2">ATCC 15930</strain>
    </source>
</reference>